<dbReference type="InParanoid" id="Q4Q5X6"/>
<name>Q4Q5X6_LEIMA</name>
<dbReference type="AlphaFoldDB" id="Q4Q5X6"/>
<feature type="compositionally biased region" description="Low complexity" evidence="1">
    <location>
        <begin position="613"/>
        <end position="625"/>
    </location>
</feature>
<evidence type="ECO:0000313" key="2">
    <source>
        <dbReference type="EMBL" id="CAJ08521.1"/>
    </source>
</evidence>
<evidence type="ECO:0000256" key="1">
    <source>
        <dbReference type="SAM" id="MobiDB-lite"/>
    </source>
</evidence>
<feature type="compositionally biased region" description="Low complexity" evidence="1">
    <location>
        <begin position="504"/>
        <end position="514"/>
    </location>
</feature>
<dbReference type="HOGENOM" id="CLU_437737_0_0_1"/>
<organism evidence="2 3">
    <name type="scientific">Leishmania major</name>
    <dbReference type="NCBI Taxonomy" id="5664"/>
    <lineage>
        <taxon>Eukaryota</taxon>
        <taxon>Discoba</taxon>
        <taxon>Euglenozoa</taxon>
        <taxon>Kinetoplastea</taxon>
        <taxon>Metakinetoplastina</taxon>
        <taxon>Trypanosomatida</taxon>
        <taxon>Trypanosomatidae</taxon>
        <taxon>Leishmaniinae</taxon>
        <taxon>Leishmania</taxon>
    </lineage>
</organism>
<feature type="compositionally biased region" description="Low complexity" evidence="1">
    <location>
        <begin position="210"/>
        <end position="220"/>
    </location>
</feature>
<dbReference type="VEuPathDB" id="TriTrypDB:LMJSD75_310039000"/>
<dbReference type="eggNOG" id="ENOG502S4V7">
    <property type="taxonomic scope" value="Eukaryota"/>
</dbReference>
<feature type="region of interest" description="Disordered" evidence="1">
    <location>
        <begin position="73"/>
        <end position="220"/>
    </location>
</feature>
<feature type="compositionally biased region" description="Basic and acidic residues" evidence="1">
    <location>
        <begin position="547"/>
        <end position="559"/>
    </location>
</feature>
<proteinExistence type="predicted"/>
<reference evidence="2 3" key="2">
    <citation type="journal article" date="2011" name="Genome Res.">
        <title>Chromosome and gene copy number variation allow major structural change between species and strains of Leishmania.</title>
        <authorList>
            <person name="Rogers M.B."/>
            <person name="Hilley J.D."/>
            <person name="Dickens N.J."/>
            <person name="Wilkes J."/>
            <person name="Bates P.A."/>
            <person name="Depledge D.P."/>
            <person name="Harris D."/>
            <person name="Her Y."/>
            <person name="Herzyk P."/>
            <person name="Imamura H."/>
            <person name="Otto T.D."/>
            <person name="Sanders M."/>
            <person name="Seeger K."/>
            <person name="Dujardin J.C."/>
            <person name="Berriman M."/>
            <person name="Smith D.F."/>
            <person name="Hertz-Fowler C."/>
            <person name="Mottram J.C."/>
        </authorList>
    </citation>
    <scope>NUCLEOTIDE SEQUENCE [LARGE SCALE GENOMIC DNA]</scope>
    <source>
        <strain evidence="3">MHOM/IL/81/Friedlin</strain>
    </source>
</reference>
<dbReference type="VEuPathDB" id="TriTrypDB:LMJLV39_310039000"/>
<feature type="compositionally biased region" description="Basic and acidic residues" evidence="1">
    <location>
        <begin position="173"/>
        <end position="188"/>
    </location>
</feature>
<feature type="compositionally biased region" description="Basic residues" evidence="1">
    <location>
        <begin position="603"/>
        <end position="612"/>
    </location>
</feature>
<feature type="region of interest" description="Disordered" evidence="1">
    <location>
        <begin position="402"/>
        <end position="625"/>
    </location>
</feature>
<feature type="compositionally biased region" description="Basic residues" evidence="1">
    <location>
        <begin position="476"/>
        <end position="491"/>
    </location>
</feature>
<dbReference type="VEuPathDB" id="TriTrypDB:LMJFC_310044400"/>
<feature type="region of interest" description="Disordered" evidence="1">
    <location>
        <begin position="29"/>
        <end position="54"/>
    </location>
</feature>
<sequence>MMLRPTLVKWLERKGVRPIVERVARSTLRGPSVSHSASHVAAGSASSSLYHTGDIDDIDGAESLDMMDGIPNESFGFPPSAALRRNAHPPEPRARAANSYSWSSGADSAGAGSGTVDHRDRPRRDERSATPTRRVITVARRNHSSPAEAAPASRHAHVPVTHAPLSSSPREAQVMDHAKSAPHRDKPVHTATPVNSSDVDDDASGTIAETGESAGSAATKAKSSDAYRFLLHHIDAEIAALQRRHASVTTRRQSVQTRQTQRIKELFEVMENPWTLLPTEMQPALPATGVDVYIKEQQIARQQQNHVHPIPEGQDKMYVLALHKNYKSMPAGRKRFYEEAAHYNAAVREELKYLLTRGCSRFEAFLDTIKECTMEMAREGQVPELPTTHAQNRFHAARAGVSNYRHANTPRTLPAGGDAGTTRSRKSHQHAQPQQVIAAQETSARAEAEAEEGDTTADWEDEGDTAEDTAKEAARGARHGSVGRKRGRRASQRIQSAAKKTHAEVAAAAAGVHSSAREPKRRQRSQTSATRQPDARPMRRGGGSSKADADAHAKSDRQKTVRRAGRSTGVSRSIPLPNLDHLAVKKIKRMLTSPSGSGGAAKKAAKAKRASPSRKPAAGGAKKKR</sequence>
<dbReference type="Proteomes" id="UP000000542">
    <property type="component" value="Chromosome 31"/>
</dbReference>
<dbReference type="GeneID" id="5654220"/>
<dbReference type="VEuPathDB" id="TriTrypDB:LmjF.31.2830"/>
<feature type="compositionally biased region" description="Low complexity" evidence="1">
    <location>
        <begin position="32"/>
        <end position="48"/>
    </location>
</feature>
<feature type="compositionally biased region" description="Acidic residues" evidence="1">
    <location>
        <begin position="449"/>
        <end position="467"/>
    </location>
</feature>
<dbReference type="EMBL" id="FR796427">
    <property type="protein sequence ID" value="CAJ08521.1"/>
    <property type="molecule type" value="Genomic_DNA"/>
</dbReference>
<feature type="compositionally biased region" description="Low complexity" evidence="1">
    <location>
        <begin position="97"/>
        <end position="110"/>
    </location>
</feature>
<feature type="compositionally biased region" description="Basic and acidic residues" evidence="1">
    <location>
        <begin position="116"/>
        <end position="128"/>
    </location>
</feature>
<protein>
    <submittedName>
        <fullName evidence="2">Uncharacterized protein</fullName>
    </submittedName>
</protein>
<reference evidence="2 3" key="1">
    <citation type="journal article" date="2005" name="Science">
        <title>The genome of the kinetoplastid parasite, Leishmania major.</title>
        <authorList>
            <person name="Ivens A.C."/>
            <person name="Peacock C.S."/>
            <person name="Worthey E.A."/>
            <person name="Murphy L."/>
            <person name="Aggarwal G."/>
            <person name="Berriman M."/>
            <person name="Sisk E."/>
            <person name="Rajandream M.A."/>
            <person name="Adlem E."/>
            <person name="Aert R."/>
            <person name="Anupama A."/>
            <person name="Apostolou Z."/>
            <person name="Attipoe P."/>
            <person name="Bason N."/>
            <person name="Bauser C."/>
            <person name="Beck A."/>
            <person name="Beverley S.M."/>
            <person name="Bianchettin G."/>
            <person name="Borzym K."/>
            <person name="Bothe G."/>
            <person name="Bruschi C.V."/>
            <person name="Collins M."/>
            <person name="Cadag E."/>
            <person name="Ciarloni L."/>
            <person name="Clayton C."/>
            <person name="Coulson R.M."/>
            <person name="Cronin A."/>
            <person name="Cruz A.K."/>
            <person name="Davies R.M."/>
            <person name="De Gaudenzi J."/>
            <person name="Dobson D.E."/>
            <person name="Duesterhoeft A."/>
            <person name="Fazelina G."/>
            <person name="Fosker N."/>
            <person name="Frasch A.C."/>
            <person name="Fraser A."/>
            <person name="Fuchs M."/>
            <person name="Gabel C."/>
            <person name="Goble A."/>
            <person name="Goffeau A."/>
            <person name="Harris D."/>
            <person name="Hertz-Fowler C."/>
            <person name="Hilbert H."/>
            <person name="Horn D."/>
            <person name="Huang Y."/>
            <person name="Klages S."/>
            <person name="Knights A."/>
            <person name="Kube M."/>
            <person name="Larke N."/>
            <person name="Litvin L."/>
            <person name="Lord A."/>
            <person name="Louie T."/>
            <person name="Marra M."/>
            <person name="Masuy D."/>
            <person name="Matthews K."/>
            <person name="Michaeli S."/>
            <person name="Mottram J.C."/>
            <person name="Muller-Auer S."/>
            <person name="Munden H."/>
            <person name="Nelson S."/>
            <person name="Norbertczak H."/>
            <person name="Oliver K."/>
            <person name="O'neil S."/>
            <person name="Pentony M."/>
            <person name="Pohl T.M."/>
            <person name="Price C."/>
            <person name="Purnelle B."/>
            <person name="Quail M.A."/>
            <person name="Rabbinowitsch E."/>
            <person name="Reinhardt R."/>
            <person name="Rieger M."/>
            <person name="Rinta J."/>
            <person name="Robben J."/>
            <person name="Robertson L."/>
            <person name="Ruiz J.C."/>
            <person name="Rutter S."/>
            <person name="Saunders D."/>
            <person name="Schafer M."/>
            <person name="Schein J."/>
            <person name="Schwartz D.C."/>
            <person name="Seeger K."/>
            <person name="Seyler A."/>
            <person name="Sharp S."/>
            <person name="Shin H."/>
            <person name="Sivam D."/>
            <person name="Squares R."/>
            <person name="Squares S."/>
            <person name="Tosato V."/>
            <person name="Vogt C."/>
            <person name="Volckaert G."/>
            <person name="Wambutt R."/>
            <person name="Warren T."/>
            <person name="Wedler H."/>
            <person name="Woodward J."/>
            <person name="Zhou S."/>
            <person name="Zimmermann W."/>
            <person name="Smith D.F."/>
            <person name="Blackwell J.M."/>
            <person name="Stuart K.D."/>
            <person name="Barrell B."/>
            <person name="Myler P.J."/>
        </authorList>
    </citation>
    <scope>NUCLEOTIDE SEQUENCE [LARGE SCALE GENOMIC DNA]</scope>
    <source>
        <strain evidence="3">MHOM/IL/81/Friedlin</strain>
    </source>
</reference>
<dbReference type="GO" id="GO:0005737">
    <property type="term" value="C:cytoplasm"/>
    <property type="evidence" value="ECO:0000266"/>
    <property type="project" value="GeneDB"/>
</dbReference>
<keyword evidence="3" id="KW-1185">Reference proteome</keyword>
<dbReference type="OMA" id="TIKECTM"/>
<dbReference type="KEGG" id="lma:LMJF_31_2830"/>
<gene>
    <name evidence="2" type="ORF">LMJF_31_2830</name>
</gene>
<accession>Q4Q5X6</accession>
<evidence type="ECO:0000313" key="3">
    <source>
        <dbReference type="Proteomes" id="UP000000542"/>
    </source>
</evidence>
<dbReference type="RefSeq" id="XP_001685272.1">
    <property type="nucleotide sequence ID" value="XM_001685220.1"/>
</dbReference>